<evidence type="ECO:0000256" key="9">
    <source>
        <dbReference type="ARBA" id="ARBA00023316"/>
    </source>
</evidence>
<dbReference type="Proteomes" id="UP000224080">
    <property type="component" value="Unassembled WGS sequence"/>
</dbReference>
<feature type="compositionally biased region" description="Pro residues" evidence="10">
    <location>
        <begin position="135"/>
        <end position="161"/>
    </location>
</feature>
<sequence length="425" mass="45032">MKTGIFAITAFSLLSVAVALPTYMQLEADILTTAYRPPNSKRATLTNYVVIDVPEVVIWVNQNGKPIKTETKGPVSTYTASLATVTQLLPSPMGPANKNIQLPVSPLLPLPLPPSPPAAAPTPPGGNSKVVDLPKLPPLPAPSKAPLPLPLPPPLSPPKEPASPDVPTKGLGVCYAPYRSDGGCKSAKEIDDDFSKLSRYNVIRFYGVDCDQVPKIVAAAKKHNKKLFAGIFDIKDLDNGLNTLIEGAKSAWPIITTVSVGNELVNNGQASADAVVKAVNTARSKLRGAGYKGPVVTVDTFVALIDHPELCKASDYCAANCHAFFDPNTDASRAGEFVKEQMRRVSAAAGGGKKTVITESGWPKSGKSNGKAVPSKKNQQLALQSLSNVFANDDDAGLFVFSAFDDAWKKDNAGTFGTEKFWGIL</sequence>
<dbReference type="OrthoDB" id="941679at2759"/>
<keyword evidence="4" id="KW-0964">Secreted</keyword>
<dbReference type="PANTHER" id="PTHR16631:SF14">
    <property type="entry name" value="FAMILY 17 GLUCOSIDASE SCW10-RELATED"/>
    <property type="match status" value="1"/>
</dbReference>
<keyword evidence="9" id="KW-0961">Cell wall biogenesis/degradation</keyword>
<dbReference type="InterPro" id="IPR017853">
    <property type="entry name" value="GH"/>
</dbReference>
<evidence type="ECO:0000256" key="5">
    <source>
        <dbReference type="ARBA" id="ARBA00022729"/>
    </source>
</evidence>
<accession>A0A2B7X6M6</accession>
<feature type="compositionally biased region" description="Pro residues" evidence="10">
    <location>
        <begin position="113"/>
        <end position="124"/>
    </location>
</feature>
<dbReference type="EMBL" id="PDNC01000039">
    <property type="protein sequence ID" value="PGH04392.1"/>
    <property type="molecule type" value="Genomic_DNA"/>
</dbReference>
<dbReference type="SUPFAM" id="SSF51445">
    <property type="entry name" value="(Trans)glycosidases"/>
    <property type="match status" value="1"/>
</dbReference>
<gene>
    <name evidence="12" type="ORF">GX51_03551</name>
</gene>
<comment type="caution">
    <text evidence="12">The sequence shown here is derived from an EMBL/GenBank/DDBJ whole genome shotgun (WGS) entry which is preliminary data.</text>
</comment>
<evidence type="ECO:0000313" key="13">
    <source>
        <dbReference type="Proteomes" id="UP000224080"/>
    </source>
</evidence>
<keyword evidence="6" id="KW-0378">Hydrolase</keyword>
<evidence type="ECO:0000256" key="2">
    <source>
        <dbReference type="ARBA" id="ARBA00008773"/>
    </source>
</evidence>
<feature type="region of interest" description="Disordered" evidence="10">
    <location>
        <begin position="113"/>
        <end position="166"/>
    </location>
</feature>
<keyword evidence="5 11" id="KW-0732">Signal</keyword>
<evidence type="ECO:0000256" key="3">
    <source>
        <dbReference type="ARBA" id="ARBA00022512"/>
    </source>
</evidence>
<protein>
    <recommendedName>
        <fullName evidence="14">Murein transglycosylase</fullName>
    </recommendedName>
</protein>
<dbReference type="GO" id="GO:0042973">
    <property type="term" value="F:glucan endo-1,3-beta-D-glucosidase activity"/>
    <property type="evidence" value="ECO:0007669"/>
    <property type="project" value="TreeGrafter"/>
</dbReference>
<feature type="signal peptide" evidence="11">
    <location>
        <begin position="1"/>
        <end position="19"/>
    </location>
</feature>
<keyword evidence="7" id="KW-0325">Glycoprotein</keyword>
<dbReference type="GO" id="GO:0009277">
    <property type="term" value="C:fungal-type cell wall"/>
    <property type="evidence" value="ECO:0007669"/>
    <property type="project" value="UniProtKB-ARBA"/>
</dbReference>
<evidence type="ECO:0000256" key="7">
    <source>
        <dbReference type="ARBA" id="ARBA00023180"/>
    </source>
</evidence>
<name>A0A2B7X6M6_9EURO</name>
<dbReference type="FunFam" id="3.20.20.80:FF:000111">
    <property type="entry name" value="Soluble cell wall protein"/>
    <property type="match status" value="1"/>
</dbReference>
<evidence type="ECO:0000256" key="11">
    <source>
        <dbReference type="SAM" id="SignalP"/>
    </source>
</evidence>
<comment type="subcellular location">
    <subcellularLocation>
        <location evidence="1">Secreted</location>
        <location evidence="1">Cell wall</location>
    </subcellularLocation>
</comment>
<keyword evidence="13" id="KW-1185">Reference proteome</keyword>
<evidence type="ECO:0000256" key="6">
    <source>
        <dbReference type="ARBA" id="ARBA00022801"/>
    </source>
</evidence>
<evidence type="ECO:0000256" key="1">
    <source>
        <dbReference type="ARBA" id="ARBA00004191"/>
    </source>
</evidence>
<dbReference type="GO" id="GO:0005576">
    <property type="term" value="C:extracellular region"/>
    <property type="evidence" value="ECO:0007669"/>
    <property type="project" value="TreeGrafter"/>
</dbReference>
<evidence type="ECO:0000256" key="10">
    <source>
        <dbReference type="SAM" id="MobiDB-lite"/>
    </source>
</evidence>
<evidence type="ECO:0000256" key="8">
    <source>
        <dbReference type="ARBA" id="ARBA00023295"/>
    </source>
</evidence>
<dbReference type="GO" id="GO:0071555">
    <property type="term" value="P:cell wall organization"/>
    <property type="evidence" value="ECO:0007669"/>
    <property type="project" value="UniProtKB-KW"/>
</dbReference>
<dbReference type="PANTHER" id="PTHR16631">
    <property type="entry name" value="GLUCAN 1,3-BETA-GLUCOSIDASE"/>
    <property type="match status" value="1"/>
</dbReference>
<keyword evidence="3" id="KW-0134">Cell wall</keyword>
<feature type="chain" id="PRO_5012270615" description="Murein transglycosylase" evidence="11">
    <location>
        <begin position="20"/>
        <end position="425"/>
    </location>
</feature>
<proteinExistence type="inferred from homology"/>
<evidence type="ECO:0008006" key="14">
    <source>
        <dbReference type="Google" id="ProtNLM"/>
    </source>
</evidence>
<comment type="similarity">
    <text evidence="2">Belongs to the glycosyl hydrolase 17 family.</text>
</comment>
<dbReference type="Gene3D" id="3.20.20.80">
    <property type="entry name" value="Glycosidases"/>
    <property type="match status" value="1"/>
</dbReference>
<reference evidence="12 13" key="1">
    <citation type="submission" date="2017-10" db="EMBL/GenBank/DDBJ databases">
        <title>Comparative genomics in systemic dimorphic fungi from Ajellomycetaceae.</title>
        <authorList>
            <person name="Munoz J.F."/>
            <person name="Mcewen J.G."/>
            <person name="Clay O.K."/>
            <person name="Cuomo C.A."/>
        </authorList>
    </citation>
    <scope>NUCLEOTIDE SEQUENCE [LARGE SCALE GENOMIC DNA]</scope>
    <source>
        <strain evidence="12 13">UAMH130</strain>
    </source>
</reference>
<dbReference type="AlphaFoldDB" id="A0A2B7X6M6"/>
<dbReference type="STRING" id="2060905.A0A2B7X6M6"/>
<dbReference type="GO" id="GO:0009986">
    <property type="term" value="C:cell surface"/>
    <property type="evidence" value="ECO:0007669"/>
    <property type="project" value="TreeGrafter"/>
</dbReference>
<evidence type="ECO:0000313" key="12">
    <source>
        <dbReference type="EMBL" id="PGH04392.1"/>
    </source>
</evidence>
<keyword evidence="8" id="KW-0326">Glycosidase</keyword>
<dbReference type="InterPro" id="IPR050732">
    <property type="entry name" value="Beta-glucan_modifiers"/>
</dbReference>
<organism evidence="12 13">
    <name type="scientific">Blastomyces parvus</name>
    <dbReference type="NCBI Taxonomy" id="2060905"/>
    <lineage>
        <taxon>Eukaryota</taxon>
        <taxon>Fungi</taxon>
        <taxon>Dikarya</taxon>
        <taxon>Ascomycota</taxon>
        <taxon>Pezizomycotina</taxon>
        <taxon>Eurotiomycetes</taxon>
        <taxon>Eurotiomycetidae</taxon>
        <taxon>Onygenales</taxon>
        <taxon>Ajellomycetaceae</taxon>
        <taxon>Blastomyces</taxon>
    </lineage>
</organism>
<evidence type="ECO:0000256" key="4">
    <source>
        <dbReference type="ARBA" id="ARBA00022525"/>
    </source>
</evidence>